<evidence type="ECO:0000256" key="4">
    <source>
        <dbReference type="ARBA" id="ARBA00012355"/>
    </source>
</evidence>
<dbReference type="OrthoDB" id="2436196at2"/>
<evidence type="ECO:0000256" key="9">
    <source>
        <dbReference type="RuleBase" id="RU365045"/>
    </source>
</evidence>
<evidence type="ECO:0000256" key="8">
    <source>
        <dbReference type="ARBA" id="ARBA00048924"/>
    </source>
</evidence>
<protein>
    <recommendedName>
        <fullName evidence="5 9">L-2,4-diaminobutyric acid acetyltransferase</fullName>
        <shortName evidence="9">DABA acetyltransferase</shortName>
        <ecNumber evidence="4 9">2.3.1.178</ecNumber>
    </recommendedName>
</protein>
<comment type="catalytic activity">
    <reaction evidence="8 9">
        <text>L-2,4-diaminobutanoate + acetyl-CoA = (2S)-4-acetamido-2-aminobutanoate + CoA + H(+)</text>
        <dbReference type="Rhea" id="RHEA:16901"/>
        <dbReference type="ChEBI" id="CHEBI:15378"/>
        <dbReference type="ChEBI" id="CHEBI:57287"/>
        <dbReference type="ChEBI" id="CHEBI:57288"/>
        <dbReference type="ChEBI" id="CHEBI:58761"/>
        <dbReference type="ChEBI" id="CHEBI:58929"/>
        <dbReference type="EC" id="2.3.1.178"/>
    </reaction>
</comment>
<dbReference type="InterPro" id="IPR000182">
    <property type="entry name" value="GNAT_dom"/>
</dbReference>
<dbReference type="Gene3D" id="3.40.630.30">
    <property type="match status" value="1"/>
</dbReference>
<evidence type="ECO:0000256" key="2">
    <source>
        <dbReference type="ARBA" id="ARBA00004978"/>
    </source>
</evidence>
<evidence type="ECO:0000313" key="11">
    <source>
        <dbReference type="EMBL" id="TXL61647.1"/>
    </source>
</evidence>
<dbReference type="AlphaFoldDB" id="A0A5C8NKS8"/>
<keyword evidence="6 9" id="KW-0808">Transferase</keyword>
<reference evidence="11 12" key="1">
    <citation type="submission" date="2019-06" db="EMBL/GenBank/DDBJ databases">
        <title>Cerasibacillus sp. nov., isolated from maize field.</title>
        <authorList>
            <person name="Lin S.-Y."/>
            <person name="Tsai C.-F."/>
            <person name="Young C.-C."/>
        </authorList>
    </citation>
    <scope>NUCLEOTIDE SEQUENCE [LARGE SCALE GENOMIC DNA]</scope>
    <source>
        <strain evidence="11 12">CC-CFT480</strain>
    </source>
</reference>
<dbReference type="NCBIfam" id="TIGR02406">
    <property type="entry name" value="ectoine_EctA"/>
    <property type="match status" value="1"/>
</dbReference>
<dbReference type="EC" id="2.3.1.178" evidence="4 9"/>
<dbReference type="UniPathway" id="UPA00067">
    <property type="reaction ID" value="UER00122"/>
</dbReference>
<comment type="pathway">
    <text evidence="2 9">Amine and polyamine biosynthesis; ectoine biosynthesis; L-ectoine from L-aspartate 4-semialdehyde: step 2/3.</text>
</comment>
<proteinExistence type="inferred from homology"/>
<gene>
    <name evidence="9 11" type="primary">ectA</name>
    <name evidence="11" type="ORF">FHP05_12940</name>
</gene>
<evidence type="ECO:0000256" key="5">
    <source>
        <dbReference type="ARBA" id="ARBA00017935"/>
    </source>
</evidence>
<keyword evidence="7 9" id="KW-0012">Acyltransferase</keyword>
<evidence type="ECO:0000256" key="3">
    <source>
        <dbReference type="ARBA" id="ARBA00010712"/>
    </source>
</evidence>
<dbReference type="InterPro" id="IPR016181">
    <property type="entry name" value="Acyl_CoA_acyltransferase"/>
</dbReference>
<keyword evidence="12" id="KW-1185">Reference proteome</keyword>
<comment type="caution">
    <text evidence="11">The sequence shown here is derived from an EMBL/GenBank/DDBJ whole genome shotgun (WGS) entry which is preliminary data.</text>
</comment>
<dbReference type="CDD" id="cd04301">
    <property type="entry name" value="NAT_SF"/>
    <property type="match status" value="1"/>
</dbReference>
<evidence type="ECO:0000256" key="1">
    <source>
        <dbReference type="ARBA" id="ARBA00003741"/>
    </source>
</evidence>
<dbReference type="EMBL" id="VDUW01000011">
    <property type="protein sequence ID" value="TXL61647.1"/>
    <property type="molecule type" value="Genomic_DNA"/>
</dbReference>
<dbReference type="GO" id="GO:0019491">
    <property type="term" value="P:ectoine biosynthetic process"/>
    <property type="evidence" value="ECO:0007669"/>
    <property type="project" value="UniProtKB-UniPathway"/>
</dbReference>
<name>A0A5C8NKS8_9BACI</name>
<dbReference type="GO" id="GO:0033816">
    <property type="term" value="F:diaminobutyrate acetyltransferase activity"/>
    <property type="evidence" value="ECO:0007669"/>
    <property type="project" value="UniProtKB-EC"/>
</dbReference>
<evidence type="ECO:0000256" key="6">
    <source>
        <dbReference type="ARBA" id="ARBA00022679"/>
    </source>
</evidence>
<comment type="similarity">
    <text evidence="3 9">Belongs to the acetyltransferase family. EctA subfamily.</text>
</comment>
<dbReference type="Pfam" id="PF00583">
    <property type="entry name" value="Acetyltransf_1"/>
    <property type="match status" value="1"/>
</dbReference>
<sequence>MQSNGNGVTQVKLKKRDIQTEFHFRKPNKEDGADVWKLINNIEILDLNSPYSYIMWCELFSKTSIVVERDSKLVGFISGFIHPDSKNTLFIWQVAVNEDERGNGLGTRMLFELLGRTACEEVHYVEATVSPSNNPSQNLFKGLAEKLGAECVISDYFSSTDFPEEGHEDELMFRIGPFTRVK</sequence>
<dbReference type="Proteomes" id="UP000321574">
    <property type="component" value="Unassembled WGS sequence"/>
</dbReference>
<feature type="domain" description="N-acetyltransferase" evidence="10">
    <location>
        <begin position="22"/>
        <end position="169"/>
    </location>
</feature>
<evidence type="ECO:0000313" key="12">
    <source>
        <dbReference type="Proteomes" id="UP000321574"/>
    </source>
</evidence>
<comment type="function">
    <text evidence="1 9">Catalyzes the acetylation of L-2,4-diaminobutyrate (DABA) to gamma-N-acetyl-alpha,gamma-diaminobutyric acid (ADABA) with acetyl coenzyme A.</text>
</comment>
<evidence type="ECO:0000256" key="7">
    <source>
        <dbReference type="ARBA" id="ARBA00023315"/>
    </source>
</evidence>
<dbReference type="InterPro" id="IPR012772">
    <property type="entry name" value="Ectoine_EctA"/>
</dbReference>
<organism evidence="11 12">
    <name type="scientific">Cerasibacillus terrae</name>
    <dbReference type="NCBI Taxonomy" id="2498845"/>
    <lineage>
        <taxon>Bacteria</taxon>
        <taxon>Bacillati</taxon>
        <taxon>Bacillota</taxon>
        <taxon>Bacilli</taxon>
        <taxon>Bacillales</taxon>
        <taxon>Bacillaceae</taxon>
        <taxon>Cerasibacillus</taxon>
    </lineage>
</organism>
<accession>A0A5C8NKS8</accession>
<dbReference type="SUPFAM" id="SSF55729">
    <property type="entry name" value="Acyl-CoA N-acyltransferases (Nat)"/>
    <property type="match status" value="1"/>
</dbReference>
<evidence type="ECO:0000259" key="10">
    <source>
        <dbReference type="PROSITE" id="PS51186"/>
    </source>
</evidence>
<dbReference type="PROSITE" id="PS51186">
    <property type="entry name" value="GNAT"/>
    <property type="match status" value="1"/>
</dbReference>